<keyword evidence="5" id="KW-0496">Mitochondrion</keyword>
<proteinExistence type="inferred from homology"/>
<organism evidence="9 10">
    <name type="scientific">Monosiga brevicollis</name>
    <name type="common">Choanoflagellate</name>
    <dbReference type="NCBI Taxonomy" id="81824"/>
    <lineage>
        <taxon>Eukaryota</taxon>
        <taxon>Choanoflagellata</taxon>
        <taxon>Craspedida</taxon>
        <taxon>Salpingoecidae</taxon>
        <taxon>Monosiga</taxon>
    </lineage>
</organism>
<dbReference type="eggNOG" id="KOG3928">
    <property type="taxonomic scope" value="Eukaryota"/>
</dbReference>
<reference evidence="9 10" key="1">
    <citation type="journal article" date="2008" name="Nature">
        <title>The genome of the choanoflagellate Monosiga brevicollis and the origin of metazoans.</title>
        <authorList>
            <consortium name="JGI Sequencing"/>
            <person name="King N."/>
            <person name="Westbrook M.J."/>
            <person name="Young S.L."/>
            <person name="Kuo A."/>
            <person name="Abedin M."/>
            <person name="Chapman J."/>
            <person name="Fairclough S."/>
            <person name="Hellsten U."/>
            <person name="Isogai Y."/>
            <person name="Letunic I."/>
            <person name="Marr M."/>
            <person name="Pincus D."/>
            <person name="Putnam N."/>
            <person name="Rokas A."/>
            <person name="Wright K.J."/>
            <person name="Zuzow R."/>
            <person name="Dirks W."/>
            <person name="Good M."/>
            <person name="Goodstein D."/>
            <person name="Lemons D."/>
            <person name="Li W."/>
            <person name="Lyons J.B."/>
            <person name="Morris A."/>
            <person name="Nichols S."/>
            <person name="Richter D.J."/>
            <person name="Salamov A."/>
            <person name="Bork P."/>
            <person name="Lim W.A."/>
            <person name="Manning G."/>
            <person name="Miller W.T."/>
            <person name="McGinnis W."/>
            <person name="Shapiro H."/>
            <person name="Tjian R."/>
            <person name="Grigoriev I.V."/>
            <person name="Rokhsar D."/>
        </authorList>
    </citation>
    <scope>NUCLEOTIDE SEQUENCE [LARGE SCALE GENOMIC DNA]</scope>
    <source>
        <strain evidence="10">MX1 / ATCC 50154</strain>
    </source>
</reference>
<dbReference type="GO" id="GO:0005763">
    <property type="term" value="C:mitochondrial small ribosomal subunit"/>
    <property type="evidence" value="ECO:0000318"/>
    <property type="project" value="GO_Central"/>
</dbReference>
<evidence type="ECO:0000256" key="3">
    <source>
        <dbReference type="ARBA" id="ARBA00022946"/>
    </source>
</evidence>
<evidence type="ECO:0000256" key="7">
    <source>
        <dbReference type="ARBA" id="ARBA00035140"/>
    </source>
</evidence>
<protein>
    <recommendedName>
        <fullName evidence="7">Small ribosomal subunit protein mS29</fullName>
    </recommendedName>
</protein>
<comment type="similarity">
    <text evidence="2">Belongs to the mitochondrion-specific ribosomal protein mS29 family.</text>
</comment>
<evidence type="ECO:0000256" key="2">
    <source>
        <dbReference type="ARBA" id="ARBA00009863"/>
    </source>
</evidence>
<dbReference type="KEGG" id="mbr:MONBRDRAFT_22791"/>
<name>A9US35_MONBE</name>
<dbReference type="FunCoup" id="A9US35">
    <property type="interactions" value="1373"/>
</dbReference>
<dbReference type="GO" id="GO:0003735">
    <property type="term" value="F:structural constituent of ribosome"/>
    <property type="evidence" value="ECO:0000318"/>
    <property type="project" value="GO_Central"/>
</dbReference>
<dbReference type="PANTHER" id="PTHR12810">
    <property type="entry name" value="MITOCHONDRIAL 28S RIBOSOMAL PROTEIN S29"/>
    <property type="match status" value="1"/>
</dbReference>
<evidence type="ECO:0000256" key="6">
    <source>
        <dbReference type="ARBA" id="ARBA00023274"/>
    </source>
</evidence>
<keyword evidence="3" id="KW-0809">Transit peptide</keyword>
<dbReference type="InterPro" id="IPR019368">
    <property type="entry name" value="Ribosomal_mS29"/>
</dbReference>
<evidence type="ECO:0000256" key="5">
    <source>
        <dbReference type="ARBA" id="ARBA00023128"/>
    </source>
</evidence>
<dbReference type="AlphaFoldDB" id="A9US35"/>
<dbReference type="Gene3D" id="3.40.50.300">
    <property type="entry name" value="P-loop containing nucleotide triphosphate hydrolases"/>
    <property type="match status" value="1"/>
</dbReference>
<evidence type="ECO:0000256" key="1">
    <source>
        <dbReference type="ARBA" id="ARBA00004173"/>
    </source>
</evidence>
<dbReference type="RefSeq" id="XP_001743320.1">
    <property type="nucleotide sequence ID" value="XM_001743268.1"/>
</dbReference>
<dbReference type="STRING" id="81824.A9US35"/>
<evidence type="ECO:0000256" key="8">
    <source>
        <dbReference type="SAM" id="MobiDB-lite"/>
    </source>
</evidence>
<dbReference type="GeneID" id="5888695"/>
<evidence type="ECO:0000313" key="10">
    <source>
        <dbReference type="Proteomes" id="UP000001357"/>
    </source>
</evidence>
<dbReference type="EMBL" id="CH991544">
    <property type="protein sequence ID" value="EDQ92034.1"/>
    <property type="molecule type" value="Genomic_DNA"/>
</dbReference>
<dbReference type="Proteomes" id="UP000001357">
    <property type="component" value="Unassembled WGS sequence"/>
</dbReference>
<evidence type="ECO:0000313" key="9">
    <source>
        <dbReference type="EMBL" id="EDQ92034.1"/>
    </source>
</evidence>
<keyword evidence="6" id="KW-0687">Ribonucleoprotein</keyword>
<accession>A9US35</accession>
<dbReference type="InterPro" id="IPR027417">
    <property type="entry name" value="P-loop_NTPase"/>
</dbReference>
<dbReference type="SUPFAM" id="SSF52540">
    <property type="entry name" value="P-loop containing nucleoside triphosphate hydrolases"/>
    <property type="match status" value="1"/>
</dbReference>
<gene>
    <name evidence="9" type="ORF">MONBRDRAFT_22791</name>
</gene>
<feature type="region of interest" description="Disordered" evidence="8">
    <location>
        <begin position="49"/>
        <end position="72"/>
    </location>
</feature>
<dbReference type="InParanoid" id="A9US35"/>
<dbReference type="PANTHER" id="PTHR12810:SF0">
    <property type="entry name" value="SMALL RIBOSOMAL SUBUNIT PROTEIN MS29"/>
    <property type="match status" value="1"/>
</dbReference>
<keyword evidence="10" id="KW-1185">Reference proteome</keyword>
<evidence type="ECO:0000256" key="4">
    <source>
        <dbReference type="ARBA" id="ARBA00022980"/>
    </source>
</evidence>
<comment type="subcellular location">
    <subcellularLocation>
        <location evidence="1">Mitochondrion</location>
    </subcellularLocation>
</comment>
<keyword evidence="4" id="KW-0689">Ribosomal protein</keyword>
<sequence>MALRTSATRATAQSAALLLRSLNGPAFVPALSAAKQVCRQYSAAASVDSEKQTDAPQHHASLPSIASSDAGRHSLTDANSMYIMTEEHQKLLCTKIMKPIRRRQVQEIKSCATLVRKDVMQALNQLNKALDANQPCRVLFYGNDGLGKTSALGHILHHYYCKSYAILPAFRTAQWYFEPNTVDISTTRPGDIDLNIDARFWLHTFNALNSELLGQMTTTKEHTLSQDIVLPQGTALSELSDMAQQNNRIATDLALIAINELLENPNRYGGLTVNMNEGLRTAIRNSQRLDKGENDLKQPACAVRMKNYTLEEVSSVIGFHSGIGWTTLPNPAKDAHFAAELQLLTDFDPASISIMMRRH</sequence>
<dbReference type="Pfam" id="PF10236">
    <property type="entry name" value="DAP3"/>
    <property type="match status" value="1"/>
</dbReference>